<protein>
    <submittedName>
        <fullName evidence="4">Glutathione S-transferase</fullName>
    </submittedName>
</protein>
<evidence type="ECO:0000259" key="3">
    <source>
        <dbReference type="PROSITE" id="PS50405"/>
    </source>
</evidence>
<dbReference type="Gene3D" id="1.20.1050.10">
    <property type="match status" value="1"/>
</dbReference>
<feature type="domain" description="GST N-terminal" evidence="2">
    <location>
        <begin position="1"/>
        <end position="77"/>
    </location>
</feature>
<dbReference type="PANTHER" id="PTHR44051">
    <property type="entry name" value="GLUTATHIONE S-TRANSFERASE-RELATED"/>
    <property type="match status" value="1"/>
</dbReference>
<comment type="similarity">
    <text evidence="1">Belongs to the GST superfamily.</text>
</comment>
<feature type="domain" description="GST C-terminal" evidence="3">
    <location>
        <begin position="83"/>
        <end position="202"/>
    </location>
</feature>
<dbReference type="Gene3D" id="3.40.30.10">
    <property type="entry name" value="Glutaredoxin"/>
    <property type="match status" value="1"/>
</dbReference>
<dbReference type="PROSITE" id="PS50405">
    <property type="entry name" value="GST_CTER"/>
    <property type="match status" value="1"/>
</dbReference>
<organism evidence="4 5">
    <name type="scientific">Massilia cellulosiltytica</name>
    <dbReference type="NCBI Taxonomy" id="2683234"/>
    <lineage>
        <taxon>Bacteria</taxon>
        <taxon>Pseudomonadati</taxon>
        <taxon>Pseudomonadota</taxon>
        <taxon>Betaproteobacteria</taxon>
        <taxon>Burkholderiales</taxon>
        <taxon>Oxalobacteraceae</taxon>
        <taxon>Telluria group</taxon>
        <taxon>Massilia</taxon>
    </lineage>
</organism>
<evidence type="ECO:0000313" key="5">
    <source>
        <dbReference type="Proteomes" id="UP000443353"/>
    </source>
</evidence>
<evidence type="ECO:0000259" key="2">
    <source>
        <dbReference type="PROSITE" id="PS50404"/>
    </source>
</evidence>
<dbReference type="SFLD" id="SFLDS00019">
    <property type="entry name" value="Glutathione_Transferase_(cytos"/>
    <property type="match status" value="1"/>
</dbReference>
<comment type="caution">
    <text evidence="4">The sequence shown here is derived from an EMBL/GenBank/DDBJ whole genome shotgun (WGS) entry which is preliminary data.</text>
</comment>
<dbReference type="InterPro" id="IPR004045">
    <property type="entry name" value="Glutathione_S-Trfase_N"/>
</dbReference>
<accession>A0A7X3G5K5</accession>
<sequence>MQLYHMRGACSLADLIVLGWLGVPHEIVPMTLDSIKAPAYLKLNPGGNVPLLVHGDLALTENVAILGYLADLHPHAQLAGDGSPRGRAEVMRWLAFLNSDVHKAFKPLFAPERFLDGRDLDEQLAANARRHVRAYLERLDGALADRDWLTGQRSIADPYLYVVLRWAQAKGVDMSDLHALAAFHERMSRDPAVRDALRAEEA</sequence>
<dbReference type="EMBL" id="WSES01000011">
    <property type="protein sequence ID" value="MVW64091.1"/>
    <property type="molecule type" value="Genomic_DNA"/>
</dbReference>
<dbReference type="SFLD" id="SFLDG01150">
    <property type="entry name" value="Main.1:_Beta-like"/>
    <property type="match status" value="1"/>
</dbReference>
<dbReference type="Pfam" id="PF00043">
    <property type="entry name" value="GST_C"/>
    <property type="match status" value="1"/>
</dbReference>
<dbReference type="PANTHER" id="PTHR44051:SF8">
    <property type="entry name" value="GLUTATHIONE S-TRANSFERASE GSTA"/>
    <property type="match status" value="1"/>
</dbReference>
<dbReference type="Proteomes" id="UP000443353">
    <property type="component" value="Unassembled WGS sequence"/>
</dbReference>
<name>A0A7X3G5K5_9BURK</name>
<dbReference type="InterPro" id="IPR036282">
    <property type="entry name" value="Glutathione-S-Trfase_C_sf"/>
</dbReference>
<dbReference type="InterPro" id="IPR040079">
    <property type="entry name" value="Glutathione_S-Trfase"/>
</dbReference>
<dbReference type="CDD" id="cd03188">
    <property type="entry name" value="GST_C_Beta"/>
    <property type="match status" value="1"/>
</dbReference>
<keyword evidence="4" id="KW-0808">Transferase</keyword>
<evidence type="ECO:0000256" key="1">
    <source>
        <dbReference type="RuleBase" id="RU003494"/>
    </source>
</evidence>
<dbReference type="Pfam" id="PF02798">
    <property type="entry name" value="GST_N"/>
    <property type="match status" value="1"/>
</dbReference>
<dbReference type="CDD" id="cd03057">
    <property type="entry name" value="GST_N_Beta"/>
    <property type="match status" value="1"/>
</dbReference>
<dbReference type="SUPFAM" id="SSF52833">
    <property type="entry name" value="Thioredoxin-like"/>
    <property type="match status" value="1"/>
</dbReference>
<gene>
    <name evidence="4" type="ORF">GPY61_29595</name>
</gene>
<dbReference type="InterPro" id="IPR004046">
    <property type="entry name" value="GST_C"/>
</dbReference>
<proteinExistence type="inferred from homology"/>
<evidence type="ECO:0000313" key="4">
    <source>
        <dbReference type="EMBL" id="MVW64091.1"/>
    </source>
</evidence>
<dbReference type="PROSITE" id="PS50404">
    <property type="entry name" value="GST_NTER"/>
    <property type="match status" value="1"/>
</dbReference>
<reference evidence="4 5" key="1">
    <citation type="submission" date="2019-12" db="EMBL/GenBank/DDBJ databases">
        <authorList>
            <person name="Li C."/>
            <person name="Zhao J."/>
        </authorList>
    </citation>
    <scope>NUCLEOTIDE SEQUENCE [LARGE SCALE GENOMIC DNA]</scope>
    <source>
        <strain evidence="4 5">NEAU-DD11</strain>
    </source>
</reference>
<dbReference type="SUPFAM" id="SSF47616">
    <property type="entry name" value="GST C-terminal domain-like"/>
    <property type="match status" value="1"/>
</dbReference>
<keyword evidence="5" id="KW-1185">Reference proteome</keyword>
<dbReference type="SFLD" id="SFLDG00358">
    <property type="entry name" value="Main_(cytGST)"/>
    <property type="match status" value="1"/>
</dbReference>
<dbReference type="InterPro" id="IPR036249">
    <property type="entry name" value="Thioredoxin-like_sf"/>
</dbReference>
<dbReference type="AlphaFoldDB" id="A0A7X3G5K5"/>
<dbReference type="InterPro" id="IPR010987">
    <property type="entry name" value="Glutathione-S-Trfase_C-like"/>
</dbReference>
<dbReference type="GO" id="GO:0016740">
    <property type="term" value="F:transferase activity"/>
    <property type="evidence" value="ECO:0007669"/>
    <property type="project" value="UniProtKB-KW"/>
</dbReference>
<dbReference type="RefSeq" id="WP_056124017.1">
    <property type="nucleotide sequence ID" value="NZ_WSES01000011.1"/>
</dbReference>